<sequence>MIVACEGIDGAGKNTLVTAIEKELVEREKPVALVSFPRYNDSVHAQLARSALYGGMGDLVDSACGMATLFALDRAEIADDIAELSEDGYFVLIDRFVASNAAYTAARSGWDGQSPSQDNPTVSWIAELEFERLGIPVPDLHIFLSTPPRLASERAVAREGEDASRARDAFEKDSDLQQRTAAVYEALARDQWQSPWVAVEPGEVTRQATEVVEAILRHA</sequence>
<dbReference type="EC" id="2.7.4.9" evidence="2 10"/>
<dbReference type="Proteomes" id="UP000249432">
    <property type="component" value="Unassembled WGS sequence"/>
</dbReference>
<dbReference type="GO" id="GO:0006235">
    <property type="term" value="P:dTTP biosynthetic process"/>
    <property type="evidence" value="ECO:0007669"/>
    <property type="project" value="UniProtKB-UniRule"/>
</dbReference>
<comment type="caution">
    <text evidence="10">Lacks conserved residue(s) required for the propagation of feature annotation.</text>
</comment>
<evidence type="ECO:0000256" key="6">
    <source>
        <dbReference type="ARBA" id="ARBA00022741"/>
    </source>
</evidence>
<dbReference type="SUPFAM" id="SSF52540">
    <property type="entry name" value="P-loop containing nucleoside triphosphate hydrolases"/>
    <property type="match status" value="1"/>
</dbReference>
<evidence type="ECO:0000256" key="10">
    <source>
        <dbReference type="HAMAP-Rule" id="MF_00165"/>
    </source>
</evidence>
<dbReference type="GO" id="GO:0005829">
    <property type="term" value="C:cytosol"/>
    <property type="evidence" value="ECO:0007669"/>
    <property type="project" value="TreeGrafter"/>
</dbReference>
<dbReference type="EMBL" id="QFRA01000003">
    <property type="protein sequence ID" value="PZR06138.1"/>
    <property type="molecule type" value="Genomic_DNA"/>
</dbReference>
<feature type="domain" description="Thymidylate kinase-like" evidence="11">
    <location>
        <begin position="6"/>
        <end position="192"/>
    </location>
</feature>
<dbReference type="GO" id="GO:0006227">
    <property type="term" value="P:dUDP biosynthetic process"/>
    <property type="evidence" value="ECO:0007669"/>
    <property type="project" value="TreeGrafter"/>
</dbReference>
<keyword evidence="7 10" id="KW-0418">Kinase</keyword>
<name>A0A2W5UB24_9CORY</name>
<reference evidence="12 13" key="1">
    <citation type="submission" date="2017-08" db="EMBL/GenBank/DDBJ databases">
        <title>Infants hospitalized years apart are colonized by the same room-sourced microbial strains.</title>
        <authorList>
            <person name="Brooks B."/>
            <person name="Olm M.R."/>
            <person name="Firek B.A."/>
            <person name="Baker R."/>
            <person name="Thomas B.C."/>
            <person name="Morowitz M.J."/>
            <person name="Banfield J.F."/>
        </authorList>
    </citation>
    <scope>NUCLEOTIDE SEQUENCE [LARGE SCALE GENOMIC DNA]</scope>
    <source>
        <strain evidence="12">S2_003_000_R1_3</strain>
    </source>
</reference>
<evidence type="ECO:0000256" key="5">
    <source>
        <dbReference type="ARBA" id="ARBA00022727"/>
    </source>
</evidence>
<evidence type="ECO:0000256" key="1">
    <source>
        <dbReference type="ARBA" id="ARBA00009776"/>
    </source>
</evidence>
<dbReference type="RefSeq" id="WP_303734173.1">
    <property type="nucleotide sequence ID" value="NZ_CAKZHK010000007.1"/>
</dbReference>
<keyword evidence="6 10" id="KW-0547">Nucleotide-binding</keyword>
<organism evidence="12 13">
    <name type="scientific">Corynebacterium kroppenstedtii</name>
    <dbReference type="NCBI Taxonomy" id="161879"/>
    <lineage>
        <taxon>Bacteria</taxon>
        <taxon>Bacillati</taxon>
        <taxon>Actinomycetota</taxon>
        <taxon>Actinomycetes</taxon>
        <taxon>Mycobacteriales</taxon>
        <taxon>Corynebacteriaceae</taxon>
        <taxon>Corynebacterium</taxon>
    </lineage>
</organism>
<evidence type="ECO:0000256" key="2">
    <source>
        <dbReference type="ARBA" id="ARBA00012980"/>
    </source>
</evidence>
<dbReference type="GO" id="GO:0004798">
    <property type="term" value="F:dTMP kinase activity"/>
    <property type="evidence" value="ECO:0007669"/>
    <property type="project" value="UniProtKB-UniRule"/>
</dbReference>
<dbReference type="PANTHER" id="PTHR10344:SF4">
    <property type="entry name" value="UMP-CMP KINASE 2, MITOCHONDRIAL"/>
    <property type="match status" value="1"/>
</dbReference>
<evidence type="ECO:0000256" key="4">
    <source>
        <dbReference type="ARBA" id="ARBA00022679"/>
    </source>
</evidence>
<dbReference type="InterPro" id="IPR018095">
    <property type="entry name" value="Thymidylate_kin_CS"/>
</dbReference>
<evidence type="ECO:0000313" key="13">
    <source>
        <dbReference type="Proteomes" id="UP000249432"/>
    </source>
</evidence>
<dbReference type="Pfam" id="PF02223">
    <property type="entry name" value="Thymidylate_kin"/>
    <property type="match status" value="1"/>
</dbReference>
<keyword evidence="5 10" id="KW-0545">Nucleotide biosynthesis</keyword>
<dbReference type="AlphaFoldDB" id="A0A2W5UB24"/>
<dbReference type="CDD" id="cd01672">
    <property type="entry name" value="TMPK"/>
    <property type="match status" value="1"/>
</dbReference>
<protein>
    <recommendedName>
        <fullName evidence="3 10">Thymidylate kinase</fullName>
        <ecNumber evidence="2 10">2.7.4.9</ecNumber>
    </recommendedName>
    <alternativeName>
        <fullName evidence="10">dTMP kinase</fullName>
    </alternativeName>
</protein>
<evidence type="ECO:0000256" key="8">
    <source>
        <dbReference type="ARBA" id="ARBA00022840"/>
    </source>
</evidence>
<dbReference type="NCBIfam" id="NF005923">
    <property type="entry name" value="PRK07933.1"/>
    <property type="match status" value="1"/>
</dbReference>
<comment type="similarity">
    <text evidence="1 10">Belongs to the thymidylate kinase family.</text>
</comment>
<dbReference type="InterPro" id="IPR027417">
    <property type="entry name" value="P-loop_NTPase"/>
</dbReference>
<dbReference type="GO" id="GO:0005524">
    <property type="term" value="F:ATP binding"/>
    <property type="evidence" value="ECO:0007669"/>
    <property type="project" value="UniProtKB-UniRule"/>
</dbReference>
<keyword evidence="4 10" id="KW-0808">Transferase</keyword>
<evidence type="ECO:0000256" key="3">
    <source>
        <dbReference type="ARBA" id="ARBA00017144"/>
    </source>
</evidence>
<dbReference type="PANTHER" id="PTHR10344">
    <property type="entry name" value="THYMIDYLATE KINASE"/>
    <property type="match status" value="1"/>
</dbReference>
<dbReference type="PROSITE" id="PS01331">
    <property type="entry name" value="THYMIDYLATE_KINASE"/>
    <property type="match status" value="1"/>
</dbReference>
<evidence type="ECO:0000256" key="7">
    <source>
        <dbReference type="ARBA" id="ARBA00022777"/>
    </source>
</evidence>
<comment type="caution">
    <text evidence="12">The sequence shown here is derived from an EMBL/GenBank/DDBJ whole genome shotgun (WGS) entry which is preliminary data.</text>
</comment>
<proteinExistence type="inferred from homology"/>
<evidence type="ECO:0000259" key="11">
    <source>
        <dbReference type="Pfam" id="PF02223"/>
    </source>
</evidence>
<comment type="catalytic activity">
    <reaction evidence="9 10">
        <text>dTMP + ATP = dTDP + ADP</text>
        <dbReference type="Rhea" id="RHEA:13517"/>
        <dbReference type="ChEBI" id="CHEBI:30616"/>
        <dbReference type="ChEBI" id="CHEBI:58369"/>
        <dbReference type="ChEBI" id="CHEBI:63528"/>
        <dbReference type="ChEBI" id="CHEBI:456216"/>
        <dbReference type="EC" id="2.7.4.9"/>
    </reaction>
</comment>
<dbReference type="HAMAP" id="MF_00165">
    <property type="entry name" value="Thymidylate_kinase"/>
    <property type="match status" value="1"/>
</dbReference>
<accession>A0A2W5UB24</accession>
<keyword evidence="8 10" id="KW-0067">ATP-binding</keyword>
<dbReference type="InterPro" id="IPR039430">
    <property type="entry name" value="Thymidylate_kin-like_dom"/>
</dbReference>
<evidence type="ECO:0000256" key="9">
    <source>
        <dbReference type="ARBA" id="ARBA00048743"/>
    </source>
</evidence>
<dbReference type="Gene3D" id="3.40.50.300">
    <property type="entry name" value="P-loop containing nucleotide triphosphate hydrolases"/>
    <property type="match status" value="1"/>
</dbReference>
<dbReference type="GO" id="GO:0006233">
    <property type="term" value="P:dTDP biosynthetic process"/>
    <property type="evidence" value="ECO:0007669"/>
    <property type="project" value="InterPro"/>
</dbReference>
<evidence type="ECO:0000313" key="12">
    <source>
        <dbReference type="EMBL" id="PZR06138.1"/>
    </source>
</evidence>
<dbReference type="InterPro" id="IPR018094">
    <property type="entry name" value="Thymidylate_kinase"/>
</dbReference>
<comment type="function">
    <text evidence="10">Phosphorylation of dTMP to form dTDP in both de novo and salvage pathways of dTTP synthesis.</text>
</comment>
<gene>
    <name evidence="10" type="primary">tmk</name>
    <name evidence="12" type="ORF">DI525_02225</name>
</gene>